<dbReference type="CDD" id="cd03185">
    <property type="entry name" value="GST_C_Tau"/>
    <property type="match status" value="1"/>
</dbReference>
<keyword evidence="1 5" id="KW-0489">Methyltransferase</keyword>
<dbReference type="InterPro" id="IPR036282">
    <property type="entry name" value="Glutathione-S-Trfase_C_sf"/>
</dbReference>
<dbReference type="PROSITE" id="PS50405">
    <property type="entry name" value="GST_CTER"/>
    <property type="match status" value="1"/>
</dbReference>
<feature type="domain" description="GST C-terminal" evidence="4">
    <location>
        <begin position="80"/>
        <end position="212"/>
    </location>
</feature>
<keyword evidence="2 5" id="KW-0808">Transferase</keyword>
<dbReference type="InterPro" id="IPR036388">
    <property type="entry name" value="WH-like_DNA-bd_sf"/>
</dbReference>
<dbReference type="Pfam" id="PF00891">
    <property type="entry name" value="Methyltransf_2"/>
    <property type="match status" value="1"/>
</dbReference>
<dbReference type="InterPro" id="IPR012967">
    <property type="entry name" value="COMT_dimerisation"/>
</dbReference>
<dbReference type="Pfam" id="PF08100">
    <property type="entry name" value="Dimerisation"/>
    <property type="match status" value="1"/>
</dbReference>
<dbReference type="GO" id="GO:0006749">
    <property type="term" value="P:glutathione metabolic process"/>
    <property type="evidence" value="ECO:0007669"/>
    <property type="project" value="InterPro"/>
</dbReference>
<dbReference type="InterPro" id="IPR010987">
    <property type="entry name" value="Glutathione-S-Trfase_C-like"/>
</dbReference>
<dbReference type="FunFam" id="1.10.10.10:FF:000357">
    <property type="entry name" value="Caffeic acid 3-O-methyltransferase"/>
    <property type="match status" value="1"/>
</dbReference>
<comment type="caution">
    <text evidence="5">The sequence shown here is derived from an EMBL/GenBank/DDBJ whole genome shotgun (WGS) entry which is preliminary data.</text>
</comment>
<evidence type="ECO:0000259" key="4">
    <source>
        <dbReference type="PROSITE" id="PS50405"/>
    </source>
</evidence>
<dbReference type="PANTHER" id="PTHR11746">
    <property type="entry name" value="O-METHYLTRANSFERASE"/>
    <property type="match status" value="1"/>
</dbReference>
<dbReference type="GO" id="GO:0032259">
    <property type="term" value="P:methylation"/>
    <property type="evidence" value="ECO:0000318"/>
    <property type="project" value="GO_Central"/>
</dbReference>
<dbReference type="SUPFAM" id="SSF47616">
    <property type="entry name" value="GST C-terminal domain-like"/>
    <property type="match status" value="1"/>
</dbReference>
<dbReference type="InterPro" id="IPR029063">
    <property type="entry name" value="SAM-dependent_MTases_sf"/>
</dbReference>
<dbReference type="InterPro" id="IPR036390">
    <property type="entry name" value="WH_DNA-bd_sf"/>
</dbReference>
<gene>
    <name evidence="5" type="ORF">ZOSMA_218G00090</name>
</gene>
<dbReference type="InterPro" id="IPR045074">
    <property type="entry name" value="GST_C_Tau"/>
</dbReference>
<dbReference type="PROSITE" id="PS51683">
    <property type="entry name" value="SAM_OMT_II"/>
    <property type="match status" value="1"/>
</dbReference>
<dbReference type="SUPFAM" id="SSF52833">
    <property type="entry name" value="Thioredoxin-like"/>
    <property type="match status" value="1"/>
</dbReference>
<name>A0A0K9PM30_ZOSMR</name>
<dbReference type="AlphaFoldDB" id="A0A0K9PM30"/>
<dbReference type="STRING" id="29655.A0A0K9PM30"/>
<protein>
    <submittedName>
        <fullName evidence="5">Glutathione S-transferase-O-methyltransferase fusion protein 14</fullName>
    </submittedName>
</protein>
<dbReference type="Gene3D" id="3.40.50.150">
    <property type="entry name" value="Vaccinia Virus protein VP39"/>
    <property type="match status" value="1"/>
</dbReference>
<dbReference type="InterPro" id="IPR036249">
    <property type="entry name" value="Thioredoxin-like_sf"/>
</dbReference>
<evidence type="ECO:0000256" key="3">
    <source>
        <dbReference type="ARBA" id="ARBA00022691"/>
    </source>
</evidence>
<sequence>MAKGIEDVKLIGFWASPHVLRGRIALGVKGVPYEFIDKDETFKIPKLLHAGRAICEPFNIVEYLDAIWNSVDFPPILSEDPYNRAIEKFWETHIDEKIASTLESMSNGMTEGVEEVFHSAILILESGLKNNDVGRDGKKFFGKENISYIDISLGSMLGWVNAIEKSRNLKLIDFEKTPMLMGWSKRFQNHGATKGLIPESIKLLSGTLGGKFIGGGSKEKEETEAYVYAMQLAIGSVLPMSLKVATELGVFDILANVDSKKFLSTKEIADKLSIENPSAPIMLDRILRCLSSHNILNCKLKSNGGTDEINIDTSRLYGASSVSRYFTKNEDGVSLRPLLCFVQDEVIMKTWYYIKDILMNGGIPFNLAYGMSSFNYMGKDMRFNKMFNDFAFNQTTIIMGRMLNLYNGFEDINTLVDVGGGSGASLNLIVSKHPTINGINFDLPYVIANAPLIKGVKHVGGDMLQNVPSGDAIFMKSVLHDWSDDHCVTILKNCWKQLSVKGKVIVAEFIIQTEQQQNNECKLMFSSDMMMFLLNQGGKERTEEEFYLLGKKAGFTSFRIASSLGGFYVMEFTK</sequence>
<dbReference type="Gene3D" id="3.40.30.10">
    <property type="entry name" value="Glutaredoxin"/>
    <property type="match status" value="1"/>
</dbReference>
<dbReference type="GO" id="GO:0008171">
    <property type="term" value="F:O-methyltransferase activity"/>
    <property type="evidence" value="ECO:0000318"/>
    <property type="project" value="GO_Central"/>
</dbReference>
<dbReference type="InterPro" id="IPR001077">
    <property type="entry name" value="COMT_C"/>
</dbReference>
<dbReference type="Proteomes" id="UP000036987">
    <property type="component" value="Unassembled WGS sequence"/>
</dbReference>
<keyword evidence="6" id="KW-1185">Reference proteome</keyword>
<evidence type="ECO:0000313" key="5">
    <source>
        <dbReference type="EMBL" id="KMZ69290.1"/>
    </source>
</evidence>
<organism evidence="5 6">
    <name type="scientific">Zostera marina</name>
    <name type="common">Eelgrass</name>
    <dbReference type="NCBI Taxonomy" id="29655"/>
    <lineage>
        <taxon>Eukaryota</taxon>
        <taxon>Viridiplantae</taxon>
        <taxon>Streptophyta</taxon>
        <taxon>Embryophyta</taxon>
        <taxon>Tracheophyta</taxon>
        <taxon>Spermatophyta</taxon>
        <taxon>Magnoliopsida</taxon>
        <taxon>Liliopsida</taxon>
        <taxon>Zosteraceae</taxon>
        <taxon>Zostera</taxon>
    </lineage>
</organism>
<proteinExistence type="predicted"/>
<reference evidence="6" key="1">
    <citation type="journal article" date="2016" name="Nature">
        <title>The genome of the seagrass Zostera marina reveals angiosperm adaptation to the sea.</title>
        <authorList>
            <person name="Olsen J.L."/>
            <person name="Rouze P."/>
            <person name="Verhelst B."/>
            <person name="Lin Y.-C."/>
            <person name="Bayer T."/>
            <person name="Collen J."/>
            <person name="Dattolo E."/>
            <person name="De Paoli E."/>
            <person name="Dittami S."/>
            <person name="Maumus F."/>
            <person name="Michel G."/>
            <person name="Kersting A."/>
            <person name="Lauritano C."/>
            <person name="Lohaus R."/>
            <person name="Toepel M."/>
            <person name="Tonon T."/>
            <person name="Vanneste K."/>
            <person name="Amirebrahimi M."/>
            <person name="Brakel J."/>
            <person name="Bostroem C."/>
            <person name="Chovatia M."/>
            <person name="Grimwood J."/>
            <person name="Jenkins J.W."/>
            <person name="Jueterbock A."/>
            <person name="Mraz A."/>
            <person name="Stam W.T."/>
            <person name="Tice H."/>
            <person name="Bornberg-Bauer E."/>
            <person name="Green P.J."/>
            <person name="Pearson G.A."/>
            <person name="Procaccini G."/>
            <person name="Duarte C.M."/>
            <person name="Schmutz J."/>
            <person name="Reusch T.B.H."/>
            <person name="Van de Peer Y."/>
        </authorList>
    </citation>
    <scope>NUCLEOTIDE SEQUENCE [LARGE SCALE GENOMIC DNA]</scope>
    <source>
        <strain evidence="6">cv. Finnish</strain>
    </source>
</reference>
<dbReference type="EMBL" id="LFYR01000781">
    <property type="protein sequence ID" value="KMZ69290.1"/>
    <property type="molecule type" value="Genomic_DNA"/>
</dbReference>
<dbReference type="Gene3D" id="1.10.10.10">
    <property type="entry name" value="Winged helix-like DNA-binding domain superfamily/Winged helix DNA-binding domain"/>
    <property type="match status" value="1"/>
</dbReference>
<dbReference type="InterPro" id="IPR016461">
    <property type="entry name" value="COMT-like"/>
</dbReference>
<dbReference type="GO" id="GO:0004364">
    <property type="term" value="F:glutathione transferase activity"/>
    <property type="evidence" value="ECO:0007669"/>
    <property type="project" value="InterPro"/>
</dbReference>
<dbReference type="Gene3D" id="1.20.1050.10">
    <property type="match status" value="1"/>
</dbReference>
<dbReference type="GO" id="GO:0008757">
    <property type="term" value="F:S-adenosylmethionine-dependent methyltransferase activity"/>
    <property type="evidence" value="ECO:0000318"/>
    <property type="project" value="GO_Central"/>
</dbReference>
<evidence type="ECO:0000313" key="6">
    <source>
        <dbReference type="Proteomes" id="UP000036987"/>
    </source>
</evidence>
<dbReference type="GO" id="GO:0046983">
    <property type="term" value="F:protein dimerization activity"/>
    <property type="evidence" value="ECO:0007669"/>
    <property type="project" value="InterPro"/>
</dbReference>
<evidence type="ECO:0000256" key="1">
    <source>
        <dbReference type="ARBA" id="ARBA00022603"/>
    </source>
</evidence>
<accession>A0A0K9PM30</accession>
<dbReference type="CDD" id="cd02440">
    <property type="entry name" value="AdoMet_MTases"/>
    <property type="match status" value="1"/>
</dbReference>
<dbReference type="SUPFAM" id="SSF46785">
    <property type="entry name" value="Winged helix' DNA-binding domain"/>
    <property type="match status" value="1"/>
</dbReference>
<dbReference type="OrthoDB" id="4951845at2759"/>
<keyword evidence="3" id="KW-0949">S-adenosyl-L-methionine</keyword>
<evidence type="ECO:0000256" key="2">
    <source>
        <dbReference type="ARBA" id="ARBA00022679"/>
    </source>
</evidence>
<dbReference type="SUPFAM" id="SSF53335">
    <property type="entry name" value="S-adenosyl-L-methionine-dependent methyltransferases"/>
    <property type="match status" value="1"/>
</dbReference>